<dbReference type="InterPro" id="IPR013467">
    <property type="entry name" value="HNH78-like"/>
</dbReference>
<evidence type="ECO:0008006" key="3">
    <source>
        <dbReference type="Google" id="ProtNLM"/>
    </source>
</evidence>
<evidence type="ECO:0000313" key="1">
    <source>
        <dbReference type="EMBL" id="ETR71629.1"/>
    </source>
</evidence>
<comment type="caution">
    <text evidence="1">The sequence shown here is derived from an EMBL/GenBank/DDBJ whole genome shotgun (WGS) entry which is preliminary data.</text>
</comment>
<name>A0A1V1P9N5_9BACT</name>
<gene>
    <name evidence="1" type="ORF">OMM_02351</name>
</gene>
<dbReference type="EMBL" id="ATBP01000245">
    <property type="protein sequence ID" value="ETR71629.1"/>
    <property type="molecule type" value="Genomic_DNA"/>
</dbReference>
<reference evidence="2" key="1">
    <citation type="submission" date="2012-11" db="EMBL/GenBank/DDBJ databases">
        <authorList>
            <person name="Lucero-Rivera Y.E."/>
            <person name="Tovar-Ramirez D."/>
        </authorList>
    </citation>
    <scope>NUCLEOTIDE SEQUENCE [LARGE SCALE GENOMIC DNA]</scope>
    <source>
        <strain evidence="2">Araruama</strain>
    </source>
</reference>
<dbReference type="AlphaFoldDB" id="A0A1V1P9N5"/>
<dbReference type="Proteomes" id="UP000189670">
    <property type="component" value="Unassembled WGS sequence"/>
</dbReference>
<organism evidence="1 2">
    <name type="scientific">Candidatus Magnetoglobus multicellularis str. Araruama</name>
    <dbReference type="NCBI Taxonomy" id="890399"/>
    <lineage>
        <taxon>Bacteria</taxon>
        <taxon>Pseudomonadati</taxon>
        <taxon>Thermodesulfobacteriota</taxon>
        <taxon>Desulfobacteria</taxon>
        <taxon>Desulfobacterales</taxon>
        <taxon>Desulfobacteraceae</taxon>
        <taxon>Candidatus Magnetoglobus</taxon>
    </lineage>
</organism>
<sequence>MKKIKKTPGPNSLTNYEKEYPGANWSDFKNFNAGEDYQCIRNQVLKDQGGLCAYCETKIINLPPHKQRVEHFHAKSDRVTSNKNWALDWNNIFGVCIGGDDSDKKLHPLPENLSCDSHKNHLVNKKQLPEACEKFLVNPLTMIATPCLFDFHKATGELRPNIKTQKHASKENDYEVSEELLKQSIDILNLNCDRLKQQRLLILKKI</sequence>
<dbReference type="NCBIfam" id="TIGR02646">
    <property type="entry name" value="retron system putative HNH endonuclease"/>
    <property type="match status" value="1"/>
</dbReference>
<protein>
    <recommendedName>
        <fullName evidence="3">TIGR02646 family protein</fullName>
    </recommendedName>
</protein>
<proteinExistence type="predicted"/>
<accession>A0A1V1P9N5</accession>
<evidence type="ECO:0000313" key="2">
    <source>
        <dbReference type="Proteomes" id="UP000189670"/>
    </source>
</evidence>